<dbReference type="PANTHER" id="PTHR36113">
    <property type="entry name" value="LYASE, PUTATIVE-RELATED-RELATED"/>
    <property type="match status" value="1"/>
</dbReference>
<dbReference type="EMBL" id="HG938353">
    <property type="protein sequence ID" value="CDN48742.1"/>
    <property type="molecule type" value="Genomic_DNA"/>
</dbReference>
<dbReference type="Proteomes" id="UP000028181">
    <property type="component" value="Chromosome I"/>
</dbReference>
<dbReference type="InterPro" id="IPR004360">
    <property type="entry name" value="Glyas_Fos-R_dOase_dom"/>
</dbReference>
<dbReference type="InterPro" id="IPR029068">
    <property type="entry name" value="Glyas_Bleomycin-R_OHBP_Dase"/>
</dbReference>
<accession>A0A068SR14</accession>
<dbReference type="PANTHER" id="PTHR36113:SF3">
    <property type="entry name" value="SLL5075 PROTEIN"/>
    <property type="match status" value="1"/>
</dbReference>
<dbReference type="PATRIC" id="fig|1028800.3.peg.2604"/>
<dbReference type="Gene3D" id="3.10.180.10">
    <property type="entry name" value="2,3-Dihydroxybiphenyl 1,2-Dioxygenase, domain 1"/>
    <property type="match status" value="1"/>
</dbReference>
<dbReference type="OrthoDB" id="7223073at2"/>
<dbReference type="eggNOG" id="COG0346">
    <property type="taxonomic scope" value="Bacteria"/>
</dbReference>
<protein>
    <submittedName>
        <fullName evidence="2">Glyoxalase family protein superfamily</fullName>
    </submittedName>
</protein>
<dbReference type="GeneID" id="24258563"/>
<sequence length="125" mass="13982">MRMNHIDIHVADVAATTAFLVRHFGLTLRETRGGNGLAILTDDAGLEIVISRPVEKFGGAEQQALGVVTYHLGFIQRERAEVDRLYRELKEGDAELVGEPREMRGGYLFYCLAPGRVLVEVGWRE</sequence>
<name>A0A068SR14_NEOGA</name>
<reference evidence="3" key="1">
    <citation type="journal article" date="2014" name="BMC Genomics">
        <title>Genome sequencing of two Neorhizobium galegae strains reveals a noeT gene responsible for the unusual acetylation of the nodulation factors.</title>
        <authorList>
            <person name="Osterman J."/>
            <person name="Marsh J."/>
            <person name="Laine P.K."/>
            <person name="Zeng Z."/>
            <person name="Alatalo E."/>
            <person name="Sullivan J.T."/>
            <person name="Young J.P."/>
            <person name="Thomas-Oates J."/>
            <person name="Paulin L."/>
            <person name="Lindstrom K."/>
        </authorList>
    </citation>
    <scope>NUCLEOTIDE SEQUENCE [LARGE SCALE GENOMIC DNA]</scope>
    <source>
        <strain evidence="3">HAMBI 540</strain>
    </source>
</reference>
<feature type="domain" description="VOC" evidence="1">
    <location>
        <begin position="2"/>
        <end position="124"/>
    </location>
</feature>
<evidence type="ECO:0000313" key="2">
    <source>
        <dbReference type="EMBL" id="CDN48742.1"/>
    </source>
</evidence>
<evidence type="ECO:0000313" key="3">
    <source>
        <dbReference type="Proteomes" id="UP000028181"/>
    </source>
</evidence>
<proteinExistence type="predicted"/>
<dbReference type="HOGENOM" id="CLU_122783_2_0_5"/>
<dbReference type="InterPro" id="IPR051332">
    <property type="entry name" value="Fosfomycin_Res_Enzymes"/>
</dbReference>
<dbReference type="RefSeq" id="WP_038588424.1">
    <property type="nucleotide sequence ID" value="NZ_HG938353.1"/>
</dbReference>
<dbReference type="KEGG" id="ngg:RG540_CH25760"/>
<dbReference type="Pfam" id="PF00903">
    <property type="entry name" value="Glyoxalase"/>
    <property type="match status" value="1"/>
</dbReference>
<dbReference type="InterPro" id="IPR037523">
    <property type="entry name" value="VOC_core"/>
</dbReference>
<gene>
    <name evidence="2" type="ORF">RG540_CH25760</name>
</gene>
<evidence type="ECO:0000259" key="1">
    <source>
        <dbReference type="PROSITE" id="PS51819"/>
    </source>
</evidence>
<keyword evidence="3" id="KW-1185">Reference proteome</keyword>
<organism evidence="2 3">
    <name type="scientific">Neorhizobium galegae bv. orientalis str. HAMBI 540</name>
    <dbReference type="NCBI Taxonomy" id="1028800"/>
    <lineage>
        <taxon>Bacteria</taxon>
        <taxon>Pseudomonadati</taxon>
        <taxon>Pseudomonadota</taxon>
        <taxon>Alphaproteobacteria</taxon>
        <taxon>Hyphomicrobiales</taxon>
        <taxon>Rhizobiaceae</taxon>
        <taxon>Rhizobium/Agrobacterium group</taxon>
        <taxon>Neorhizobium</taxon>
    </lineage>
</organism>
<dbReference type="PROSITE" id="PS51819">
    <property type="entry name" value="VOC"/>
    <property type="match status" value="1"/>
</dbReference>
<dbReference type="AlphaFoldDB" id="A0A068SR14"/>
<dbReference type="SUPFAM" id="SSF54593">
    <property type="entry name" value="Glyoxalase/Bleomycin resistance protein/Dihydroxybiphenyl dioxygenase"/>
    <property type="match status" value="1"/>
</dbReference>
<dbReference type="CDD" id="cd06587">
    <property type="entry name" value="VOC"/>
    <property type="match status" value="1"/>
</dbReference>